<sequence length="89" mass="9491">MAAGDQMLWLELDCPRPCRILEGPDMTGVGLHVQKQHVALRGQADGGNKAAAGVMAGWIFPKLRISSLDQGSMRGSISPKSDVTCQRGD</sequence>
<protein>
    <submittedName>
        <fullName evidence="2">Uncharacterized protein</fullName>
    </submittedName>
</protein>
<dbReference type="Proteomes" id="UP000030751">
    <property type="component" value="Unassembled WGS sequence"/>
</dbReference>
<feature type="region of interest" description="Disordered" evidence="1">
    <location>
        <begin position="70"/>
        <end position="89"/>
    </location>
</feature>
<dbReference type="EMBL" id="JH651020">
    <property type="protein sequence ID" value="EXA31251.1"/>
    <property type="molecule type" value="Genomic_DNA"/>
</dbReference>
<evidence type="ECO:0000313" key="2">
    <source>
        <dbReference type="EMBL" id="EXA31251.1"/>
    </source>
</evidence>
<organism evidence="2">
    <name type="scientific">Fusarium oxysporum f. sp. pisi HDV247</name>
    <dbReference type="NCBI Taxonomy" id="1080344"/>
    <lineage>
        <taxon>Eukaryota</taxon>
        <taxon>Fungi</taxon>
        <taxon>Dikarya</taxon>
        <taxon>Ascomycota</taxon>
        <taxon>Pezizomycotina</taxon>
        <taxon>Sordariomycetes</taxon>
        <taxon>Hypocreomycetidae</taxon>
        <taxon>Hypocreales</taxon>
        <taxon>Nectriaceae</taxon>
        <taxon>Fusarium</taxon>
        <taxon>Fusarium oxysporum species complex</taxon>
    </lineage>
</organism>
<reference evidence="2" key="2">
    <citation type="submission" date="2012-05" db="EMBL/GenBank/DDBJ databases">
        <title>Annotation of the Genome Sequence of Fusarium oxysporum HDV247.</title>
        <authorList>
            <consortium name="The Broad Institute Genomics Platform"/>
            <person name="Ma L.-J."/>
            <person name="Corby-Kistler H."/>
            <person name="Broz K."/>
            <person name="Gale L.R."/>
            <person name="Jonkers W."/>
            <person name="O'Donnell K."/>
            <person name="Ploetz R."/>
            <person name="Steinberg C."/>
            <person name="Schwartz D.C."/>
            <person name="VanEtten H."/>
            <person name="Zhou S."/>
            <person name="Young S.K."/>
            <person name="Zeng Q."/>
            <person name="Gargeya S."/>
            <person name="Fitzgerald M."/>
            <person name="Abouelleil A."/>
            <person name="Alvarado L."/>
            <person name="Chapman S.B."/>
            <person name="Gainer-Dewar J."/>
            <person name="Goldberg J."/>
            <person name="Griggs A."/>
            <person name="Gujja S."/>
            <person name="Hansen M."/>
            <person name="Howarth C."/>
            <person name="Imamovic A."/>
            <person name="Ireland A."/>
            <person name="Larimer J."/>
            <person name="McCowan C."/>
            <person name="Murphy C."/>
            <person name="Pearson M."/>
            <person name="Poon T.W."/>
            <person name="Priest M."/>
            <person name="Roberts A."/>
            <person name="Saif S."/>
            <person name="Shea T."/>
            <person name="Sykes S."/>
            <person name="Wortman J."/>
            <person name="Nusbaum C."/>
            <person name="Birren B."/>
        </authorList>
    </citation>
    <scope>NUCLEOTIDE SEQUENCE</scope>
    <source>
        <strain evidence="2">HDV247</strain>
    </source>
</reference>
<dbReference type="HOGENOM" id="CLU_2454801_0_0_1"/>
<reference evidence="2" key="1">
    <citation type="submission" date="2011-10" db="EMBL/GenBank/DDBJ databases">
        <title>The Genome Sequence of Fusarium oxysporum HDV247.</title>
        <authorList>
            <consortium name="The Broad Institute Genome Sequencing Platform"/>
            <person name="Ma L.-J."/>
            <person name="Gale L.R."/>
            <person name="Schwartz D.C."/>
            <person name="Zhou S."/>
            <person name="Corby-Kistler H."/>
            <person name="Young S.K."/>
            <person name="Zeng Q."/>
            <person name="Gargeya S."/>
            <person name="Fitzgerald M."/>
            <person name="Haas B."/>
            <person name="Abouelleil A."/>
            <person name="Alvarado L."/>
            <person name="Arachchi H.M."/>
            <person name="Berlin A."/>
            <person name="Brown A."/>
            <person name="Chapman S.B."/>
            <person name="Chen Z."/>
            <person name="Dunbar C."/>
            <person name="Freedman E."/>
            <person name="Gearin G."/>
            <person name="Goldberg J."/>
            <person name="Griggs A."/>
            <person name="Gujja S."/>
            <person name="Heiman D."/>
            <person name="Howarth C."/>
            <person name="Larson L."/>
            <person name="Lui A."/>
            <person name="MacDonald P.J.P."/>
            <person name="Montmayeur A."/>
            <person name="Murphy C."/>
            <person name="Neiman D."/>
            <person name="Pearson M."/>
            <person name="Priest M."/>
            <person name="Roberts A."/>
            <person name="Saif S."/>
            <person name="Shea T."/>
            <person name="Shenoy N."/>
            <person name="Sisk P."/>
            <person name="Stolte C."/>
            <person name="Sykes S."/>
            <person name="Wortman J."/>
            <person name="Nusbaum C."/>
            <person name="Birren B."/>
        </authorList>
    </citation>
    <scope>NUCLEOTIDE SEQUENCE [LARGE SCALE GENOMIC DNA]</scope>
    <source>
        <strain evidence="2">HDV247</strain>
    </source>
</reference>
<gene>
    <name evidence="2" type="ORF">FOVG_17428</name>
</gene>
<accession>W9NKI0</accession>
<name>W9NKI0_FUSOX</name>
<dbReference type="AlphaFoldDB" id="W9NKI0"/>
<evidence type="ECO:0000256" key="1">
    <source>
        <dbReference type="SAM" id="MobiDB-lite"/>
    </source>
</evidence>
<proteinExistence type="predicted"/>